<dbReference type="Proteomes" id="UP000767238">
    <property type="component" value="Unassembled WGS sequence"/>
</dbReference>
<accession>A0A9P8K1I9</accession>
<gene>
    <name evidence="1" type="ORF">KCV03_g9531</name>
</gene>
<proteinExistence type="predicted"/>
<dbReference type="AlphaFoldDB" id="A0A9P8K1I9"/>
<comment type="caution">
    <text evidence="1">The sequence shown here is derived from an EMBL/GenBank/DDBJ whole genome shotgun (WGS) entry which is preliminary data.</text>
</comment>
<sequence>MAVFDRLKTLGKKTASDNPHSKILREDKGLRSKLEEVNTQVPRYLFRMWHSTSGGNPELNTVDKITPLAFLQHSGHENVYDMPIRSFVVNAINISTAPISPPSSLRESAYIAVIDTLGLRADSENSIFYVPALASVFERSDPDLWANYLHYDWEFLVHGVVEGVHYKAVSFRSLRDAGLTDYLPALEEGHVCALEYNRHILPGPTVPFTVQELHKLTKMAELFGSQSQMRAAMLITLFCCEKRVGFGTELKKEELEEIVKCLGGKNNIPHNWCAPHPLCKDIDGPCYEDSKQMVNVMRAVSAYCWGK</sequence>
<evidence type="ECO:0000313" key="1">
    <source>
        <dbReference type="EMBL" id="KAH0211943.1"/>
    </source>
</evidence>
<protein>
    <submittedName>
        <fullName evidence="1">Uncharacterized protein</fullName>
    </submittedName>
</protein>
<evidence type="ECO:0000313" key="2">
    <source>
        <dbReference type="Proteomes" id="UP000767238"/>
    </source>
</evidence>
<reference evidence="1" key="1">
    <citation type="journal article" date="2021" name="J Fungi (Basel)">
        <title>Virulence traits and population genomics of the black yeast Aureobasidium melanogenum.</title>
        <authorList>
            <person name="Cernosa A."/>
            <person name="Sun X."/>
            <person name="Gostincar C."/>
            <person name="Fang C."/>
            <person name="Gunde-Cimerman N."/>
            <person name="Song Z."/>
        </authorList>
    </citation>
    <scope>NUCLEOTIDE SEQUENCE</scope>
    <source>
        <strain evidence="1">EXF-8016</strain>
    </source>
</reference>
<feature type="non-terminal residue" evidence="1">
    <location>
        <position position="307"/>
    </location>
</feature>
<dbReference type="EMBL" id="JAHFYH010000127">
    <property type="protein sequence ID" value="KAH0211943.1"/>
    <property type="molecule type" value="Genomic_DNA"/>
</dbReference>
<dbReference type="OrthoDB" id="5295996at2759"/>
<name>A0A9P8K1I9_AURME</name>
<organism evidence="1 2">
    <name type="scientific">Aureobasidium melanogenum</name>
    <name type="common">Aureobasidium pullulans var. melanogenum</name>
    <dbReference type="NCBI Taxonomy" id="46634"/>
    <lineage>
        <taxon>Eukaryota</taxon>
        <taxon>Fungi</taxon>
        <taxon>Dikarya</taxon>
        <taxon>Ascomycota</taxon>
        <taxon>Pezizomycotina</taxon>
        <taxon>Dothideomycetes</taxon>
        <taxon>Dothideomycetidae</taxon>
        <taxon>Dothideales</taxon>
        <taxon>Saccotheciaceae</taxon>
        <taxon>Aureobasidium</taxon>
    </lineage>
</organism>
<reference evidence="1" key="2">
    <citation type="submission" date="2021-08" db="EMBL/GenBank/DDBJ databases">
        <authorList>
            <person name="Gostincar C."/>
            <person name="Sun X."/>
            <person name="Song Z."/>
            <person name="Gunde-Cimerman N."/>
        </authorList>
    </citation>
    <scope>NUCLEOTIDE SEQUENCE</scope>
    <source>
        <strain evidence="1">EXF-8016</strain>
    </source>
</reference>